<sequence length="1070" mass="114662">MPSRDSDDIPAEAGAPLLSPSFDDHNAFSPIALTDLPRRDSAFPISPPLKSSFDLKTPSTPSTPSLSPSLRSTPSLRPPRPGRKVSFQLYTPPEATHVRRKLDTHLLPLLFTLYFLSFLDRSNIGNASAATLLSDLHLSSAQFTLLLRAFYITYILFEPMTLLYRIVPAHVYIAACVMAWGVVASLQSVVTGFAGLLVLRLLLGTAEAAFGPGVPFYLSFFYRREELAYRVGWFVSAAPLASCVAGALAWGILKGAEGTGVQGWRVLFLVEGFPSAIVAVWCWWWVPDGPGSARWLGKRERRVAVWRLGTGGEEDGVKGKGKGLDWREVRRTLLDPRSYLTAGMFFSCNVAFSSMPVFEPVIVKSMGFNTTAAQGLSALPHFTAFLVVLLVSRLSDKYRSRSPYIMLVALLSMLGYINLAASPALHFPPLLKYLCLFPITAGFFSAVTLTIVWTLDNQDNDSGKGAGVALLNIIGQMGPLLGTGLYPKSDGPDFTKGHIICACFMGMVAVLSFGLRLVLGRKNAASEHNYDLVNEMKNYDGSDQEALDDRNGTDREASSAQSLSNPGRHRTATQALGDWATIIPSGDMADLEKNLRDDTSASDNELPAAARSTENSTISHEDNKDVERNAPAAAPQSTPTPTTTTKPEIDSLPSGPAKNVPTANDAGSIPDGGLQAWLQVAGGFSLFFNTWGNLNTFGVFQTYYESGQLFQETSSNIAWIGAIQSFLVLAVSTLAGPLFDRGYLRLLLVTGSFLVVFGYMMLSLCTEFWQCLLAQGFCVGLGGGMLFVPAVAILPTYFKNKLGLAVGVAASGSSMGGVIYPIVFYRLVNQIGYAWATRVIGFIALATLIVPCTVMKLRVKPGRVRSLVDLTAFTDWPYVLFVLGTFVGYCGLYVMFFYISFYGEARGITSTDLSFYLVPILNAGSTLGRTVPNAISDKTGPLNILFPGALVCGALIFGLIGVNTVGGIVAIAVLFGFFSGVFIALPPVCIAVLTKDKSRIGTRIGMAFGVLAFAVLIGGPGGGGILGGGDPADLNFTGLWAFGGCVATASSLVILALRIQRAGVKLAVKV</sequence>
<dbReference type="SUPFAM" id="SSF103473">
    <property type="entry name" value="MFS general substrate transporter"/>
    <property type="match status" value="2"/>
</dbReference>
<dbReference type="GO" id="GO:0016020">
    <property type="term" value="C:membrane"/>
    <property type="evidence" value="ECO:0007669"/>
    <property type="project" value="UniProtKB-SubCell"/>
</dbReference>
<feature type="transmembrane region" description="Helical" evidence="7">
    <location>
        <begin position="878"/>
        <end position="901"/>
    </location>
</feature>
<evidence type="ECO:0000256" key="1">
    <source>
        <dbReference type="ARBA" id="ARBA00004141"/>
    </source>
</evidence>
<dbReference type="AlphaFoldDB" id="A0A4U7AZY2"/>
<organism evidence="9 10">
    <name type="scientific">Elsinoe australis</name>
    <dbReference type="NCBI Taxonomy" id="40998"/>
    <lineage>
        <taxon>Eukaryota</taxon>
        <taxon>Fungi</taxon>
        <taxon>Dikarya</taxon>
        <taxon>Ascomycota</taxon>
        <taxon>Pezizomycotina</taxon>
        <taxon>Dothideomycetes</taxon>
        <taxon>Dothideomycetidae</taxon>
        <taxon>Myriangiales</taxon>
        <taxon>Elsinoaceae</taxon>
        <taxon>Elsinoe</taxon>
    </lineage>
</organism>
<feature type="transmembrane region" description="Helical" evidence="7">
    <location>
        <begin position="743"/>
        <end position="762"/>
    </location>
</feature>
<feature type="compositionally biased region" description="Basic and acidic residues" evidence="6">
    <location>
        <begin position="547"/>
        <end position="557"/>
    </location>
</feature>
<dbReference type="PANTHER" id="PTHR43791:SF27">
    <property type="entry name" value="TRANSPORTER, PUTATIVE (AFU_ORTHOLOGUE AFUA_2G15730)-RELATED"/>
    <property type="match status" value="1"/>
</dbReference>
<name>A0A4U7AZY2_9PEZI</name>
<reference evidence="9 10" key="1">
    <citation type="submission" date="2018-02" db="EMBL/GenBank/DDBJ databases">
        <title>Draft genome sequences of Elsinoe sp., causing black scab on jojoba.</title>
        <authorList>
            <person name="Stodart B."/>
            <person name="Jeffress S."/>
            <person name="Ash G."/>
            <person name="Arun Chinnappa K."/>
        </authorList>
    </citation>
    <scope>NUCLEOTIDE SEQUENCE [LARGE SCALE GENOMIC DNA]</scope>
    <source>
        <strain evidence="9 10">Hillstone_2</strain>
    </source>
</reference>
<evidence type="ECO:0000256" key="7">
    <source>
        <dbReference type="SAM" id="Phobius"/>
    </source>
</evidence>
<feature type="transmembrane region" description="Helical" evidence="7">
    <location>
        <begin position="1005"/>
        <end position="1026"/>
    </location>
</feature>
<evidence type="ECO:0000313" key="10">
    <source>
        <dbReference type="Proteomes" id="UP000308133"/>
    </source>
</evidence>
<accession>A0A4U7AZY2</accession>
<proteinExistence type="predicted"/>
<feature type="compositionally biased region" description="Low complexity" evidence="6">
    <location>
        <begin position="57"/>
        <end position="75"/>
    </location>
</feature>
<comment type="subcellular location">
    <subcellularLocation>
        <location evidence="1">Membrane</location>
        <topology evidence="1">Multi-pass membrane protein</topology>
    </subcellularLocation>
</comment>
<dbReference type="InterPro" id="IPR011701">
    <property type="entry name" value="MFS"/>
</dbReference>
<feature type="transmembrane region" description="Helical" evidence="7">
    <location>
        <begin position="264"/>
        <end position="286"/>
    </location>
</feature>
<feature type="transmembrane region" description="Helical" evidence="7">
    <location>
        <begin position="944"/>
        <end position="962"/>
    </location>
</feature>
<dbReference type="InterPro" id="IPR020846">
    <property type="entry name" value="MFS_dom"/>
</dbReference>
<dbReference type="PROSITE" id="PS50850">
    <property type="entry name" value="MFS"/>
    <property type="match status" value="1"/>
</dbReference>
<feature type="transmembrane region" description="Helical" evidence="7">
    <location>
        <begin position="835"/>
        <end position="857"/>
    </location>
</feature>
<feature type="transmembrane region" description="Helical" evidence="7">
    <location>
        <begin position="370"/>
        <end position="392"/>
    </location>
</feature>
<feature type="transmembrane region" description="Helical" evidence="7">
    <location>
        <begin position="467"/>
        <end position="485"/>
    </location>
</feature>
<dbReference type="PANTHER" id="PTHR43791">
    <property type="entry name" value="PERMEASE-RELATED"/>
    <property type="match status" value="1"/>
</dbReference>
<feature type="transmembrane region" description="Helical" evidence="7">
    <location>
        <begin position="913"/>
        <end position="932"/>
    </location>
</feature>
<evidence type="ECO:0000256" key="2">
    <source>
        <dbReference type="ARBA" id="ARBA00022448"/>
    </source>
</evidence>
<feature type="region of interest" description="Disordered" evidence="6">
    <location>
        <begin position="542"/>
        <end position="578"/>
    </location>
</feature>
<feature type="region of interest" description="Disordered" evidence="6">
    <location>
        <begin position="43"/>
        <end position="86"/>
    </location>
</feature>
<feature type="domain" description="Major facilitator superfamily (MFS) profile" evidence="8">
    <location>
        <begin position="106"/>
        <end position="524"/>
    </location>
</feature>
<evidence type="ECO:0000256" key="3">
    <source>
        <dbReference type="ARBA" id="ARBA00022692"/>
    </source>
</evidence>
<dbReference type="Pfam" id="PF07690">
    <property type="entry name" value="MFS_1"/>
    <property type="match status" value="2"/>
</dbReference>
<feature type="transmembrane region" description="Helical" evidence="7">
    <location>
        <begin position="968"/>
        <end position="993"/>
    </location>
</feature>
<dbReference type="Gene3D" id="1.20.1250.20">
    <property type="entry name" value="MFS general substrate transporter like domains"/>
    <property type="match status" value="4"/>
</dbReference>
<evidence type="ECO:0000256" key="5">
    <source>
        <dbReference type="ARBA" id="ARBA00023136"/>
    </source>
</evidence>
<dbReference type="CDD" id="cd17352">
    <property type="entry name" value="MFS_MCT_SLC16"/>
    <property type="match status" value="1"/>
</dbReference>
<feature type="transmembrane region" description="Helical" evidence="7">
    <location>
        <begin position="717"/>
        <end position="736"/>
    </location>
</feature>
<feature type="transmembrane region" description="Helical" evidence="7">
    <location>
        <begin position="196"/>
        <end position="219"/>
    </location>
</feature>
<feature type="transmembrane region" description="Helical" evidence="7">
    <location>
        <begin position="676"/>
        <end position="697"/>
    </location>
</feature>
<protein>
    <submittedName>
        <fullName evidence="9">MFS transporter-like protein 55</fullName>
    </submittedName>
</protein>
<dbReference type="Proteomes" id="UP000308133">
    <property type="component" value="Unassembled WGS sequence"/>
</dbReference>
<evidence type="ECO:0000313" key="9">
    <source>
        <dbReference type="EMBL" id="TKX24293.1"/>
    </source>
</evidence>
<feature type="compositionally biased region" description="Low complexity" evidence="6">
    <location>
        <begin position="630"/>
        <end position="645"/>
    </location>
</feature>
<feature type="transmembrane region" description="Helical" evidence="7">
    <location>
        <begin position="1038"/>
        <end position="1057"/>
    </location>
</feature>
<gene>
    <name evidence="9" type="ORF">C1H76_3396</name>
</gene>
<keyword evidence="4 7" id="KW-1133">Transmembrane helix</keyword>
<dbReference type="FunFam" id="1.20.1250.20:FF:000018">
    <property type="entry name" value="MFS transporter permease"/>
    <property type="match status" value="1"/>
</dbReference>
<feature type="transmembrane region" description="Helical" evidence="7">
    <location>
        <begin position="431"/>
        <end position="455"/>
    </location>
</feature>
<keyword evidence="3 7" id="KW-0812">Transmembrane</keyword>
<feature type="transmembrane region" description="Helical" evidence="7">
    <location>
        <begin position="774"/>
        <end position="795"/>
    </location>
</feature>
<dbReference type="InterPro" id="IPR036259">
    <property type="entry name" value="MFS_trans_sf"/>
</dbReference>
<feature type="transmembrane region" description="Helical" evidence="7">
    <location>
        <begin position="339"/>
        <end position="358"/>
    </location>
</feature>
<evidence type="ECO:0000256" key="6">
    <source>
        <dbReference type="SAM" id="MobiDB-lite"/>
    </source>
</evidence>
<feature type="transmembrane region" description="Helical" evidence="7">
    <location>
        <begin position="497"/>
        <end position="519"/>
    </location>
</feature>
<evidence type="ECO:0000256" key="4">
    <source>
        <dbReference type="ARBA" id="ARBA00022989"/>
    </source>
</evidence>
<dbReference type="EMBL" id="PTQR01000042">
    <property type="protein sequence ID" value="TKX24293.1"/>
    <property type="molecule type" value="Genomic_DNA"/>
</dbReference>
<feature type="transmembrane region" description="Helical" evidence="7">
    <location>
        <begin position="231"/>
        <end position="252"/>
    </location>
</feature>
<feature type="transmembrane region" description="Helical" evidence="7">
    <location>
        <begin position="169"/>
        <end position="190"/>
    </location>
</feature>
<feature type="compositionally biased region" description="Basic and acidic residues" evidence="6">
    <location>
        <begin position="619"/>
        <end position="628"/>
    </location>
</feature>
<keyword evidence="5 7" id="KW-0472">Membrane</keyword>
<comment type="caution">
    <text evidence="9">The sequence shown here is derived from an EMBL/GenBank/DDBJ whole genome shotgun (WGS) entry which is preliminary data.</text>
</comment>
<dbReference type="GO" id="GO:0022857">
    <property type="term" value="F:transmembrane transporter activity"/>
    <property type="evidence" value="ECO:0007669"/>
    <property type="project" value="InterPro"/>
</dbReference>
<feature type="transmembrane region" description="Helical" evidence="7">
    <location>
        <begin position="404"/>
        <end position="425"/>
    </location>
</feature>
<feature type="transmembrane region" description="Helical" evidence="7">
    <location>
        <begin position="802"/>
        <end position="823"/>
    </location>
</feature>
<feature type="region of interest" description="Disordered" evidence="6">
    <location>
        <begin position="598"/>
        <end position="666"/>
    </location>
</feature>
<feature type="region of interest" description="Disordered" evidence="6">
    <location>
        <begin position="1"/>
        <end position="23"/>
    </location>
</feature>
<dbReference type="FunFam" id="1.20.1250.20:FF:000013">
    <property type="entry name" value="MFS general substrate transporter"/>
    <property type="match status" value="1"/>
</dbReference>
<keyword evidence="2" id="KW-0813">Transport</keyword>
<evidence type="ECO:0000259" key="8">
    <source>
        <dbReference type="PROSITE" id="PS50850"/>
    </source>
</evidence>